<organism evidence="7 8">
    <name type="scientific">Chryseosolibacter indicus</name>
    <dbReference type="NCBI Taxonomy" id="2782351"/>
    <lineage>
        <taxon>Bacteria</taxon>
        <taxon>Pseudomonadati</taxon>
        <taxon>Bacteroidota</taxon>
        <taxon>Cytophagia</taxon>
        <taxon>Cytophagales</taxon>
        <taxon>Chryseotaleaceae</taxon>
        <taxon>Chryseosolibacter</taxon>
    </lineage>
</organism>
<feature type="signal peptide" evidence="5">
    <location>
        <begin position="1"/>
        <end position="22"/>
    </location>
</feature>
<feature type="domain" description="Outer membrane protein beta-barrel" evidence="6">
    <location>
        <begin position="388"/>
        <end position="797"/>
    </location>
</feature>
<dbReference type="SUPFAM" id="SSF56935">
    <property type="entry name" value="Porins"/>
    <property type="match status" value="1"/>
</dbReference>
<dbReference type="Gene3D" id="2.170.130.10">
    <property type="entry name" value="TonB-dependent receptor, plug domain"/>
    <property type="match status" value="1"/>
</dbReference>
<dbReference type="SUPFAM" id="SSF49464">
    <property type="entry name" value="Carboxypeptidase regulatory domain-like"/>
    <property type="match status" value="1"/>
</dbReference>
<protein>
    <submittedName>
        <fullName evidence="7">TonB-dependent receptor</fullName>
    </submittedName>
</protein>
<dbReference type="Pfam" id="PF13620">
    <property type="entry name" value="CarboxypepD_reg"/>
    <property type="match status" value="1"/>
</dbReference>
<evidence type="ECO:0000313" key="8">
    <source>
        <dbReference type="Proteomes" id="UP000772618"/>
    </source>
</evidence>
<dbReference type="Proteomes" id="UP000772618">
    <property type="component" value="Unassembled WGS sequence"/>
</dbReference>
<dbReference type="InterPro" id="IPR041700">
    <property type="entry name" value="OMP_b-brl_3"/>
</dbReference>
<evidence type="ECO:0000256" key="3">
    <source>
        <dbReference type="ARBA" id="ARBA00023237"/>
    </source>
</evidence>
<evidence type="ECO:0000256" key="5">
    <source>
        <dbReference type="SAM" id="SignalP"/>
    </source>
</evidence>
<feature type="compositionally biased region" description="Low complexity" evidence="4">
    <location>
        <begin position="857"/>
        <end position="874"/>
    </location>
</feature>
<keyword evidence="8" id="KW-1185">Reference proteome</keyword>
<evidence type="ECO:0000313" key="7">
    <source>
        <dbReference type="EMBL" id="MBT1702608.1"/>
    </source>
</evidence>
<evidence type="ECO:0000256" key="4">
    <source>
        <dbReference type="SAM" id="MobiDB-lite"/>
    </source>
</evidence>
<feature type="region of interest" description="Disordered" evidence="4">
    <location>
        <begin position="806"/>
        <end position="877"/>
    </location>
</feature>
<feature type="compositionally biased region" description="Basic and acidic residues" evidence="4">
    <location>
        <begin position="815"/>
        <end position="824"/>
    </location>
</feature>
<dbReference type="PANTHER" id="PTHR40980:SF4">
    <property type="entry name" value="TONB-DEPENDENT RECEPTOR-LIKE BETA-BARREL DOMAIN-CONTAINING PROTEIN"/>
    <property type="match status" value="1"/>
</dbReference>
<dbReference type="Pfam" id="PF14905">
    <property type="entry name" value="OMP_b-brl_3"/>
    <property type="match status" value="1"/>
</dbReference>
<keyword evidence="7" id="KW-0675">Receptor</keyword>
<evidence type="ECO:0000256" key="2">
    <source>
        <dbReference type="ARBA" id="ARBA00023136"/>
    </source>
</evidence>
<accession>A0ABS5VNK9</accession>
<evidence type="ECO:0000256" key="1">
    <source>
        <dbReference type="ARBA" id="ARBA00004442"/>
    </source>
</evidence>
<name>A0ABS5VNK9_9BACT</name>
<comment type="caution">
    <text evidence="7">The sequence shown here is derived from an EMBL/GenBank/DDBJ whole genome shotgun (WGS) entry which is preliminary data.</text>
</comment>
<dbReference type="InterPro" id="IPR037066">
    <property type="entry name" value="Plug_dom_sf"/>
</dbReference>
<dbReference type="PANTHER" id="PTHR40980">
    <property type="entry name" value="PLUG DOMAIN-CONTAINING PROTEIN"/>
    <property type="match status" value="1"/>
</dbReference>
<dbReference type="RefSeq" id="WP_254152576.1">
    <property type="nucleotide sequence ID" value="NZ_JAHESD010000007.1"/>
</dbReference>
<keyword evidence="3" id="KW-0998">Cell outer membrane</keyword>
<dbReference type="Gene3D" id="2.60.40.1120">
    <property type="entry name" value="Carboxypeptidase-like, regulatory domain"/>
    <property type="match status" value="1"/>
</dbReference>
<dbReference type="EMBL" id="JAHESD010000007">
    <property type="protein sequence ID" value="MBT1702608.1"/>
    <property type="molecule type" value="Genomic_DNA"/>
</dbReference>
<evidence type="ECO:0000259" key="6">
    <source>
        <dbReference type="Pfam" id="PF14905"/>
    </source>
</evidence>
<feature type="compositionally biased region" description="Gly residues" evidence="4">
    <location>
        <begin position="831"/>
        <end position="841"/>
    </location>
</feature>
<reference evidence="7 8" key="1">
    <citation type="submission" date="2021-05" db="EMBL/GenBank/DDBJ databases">
        <title>A Polyphasic approach of four new species of the genus Ohtaekwangia: Ohtaekwangia histidinii sp. nov., Ohtaekwangia cretensis sp. nov., Ohtaekwangia indiensis sp. nov., Ohtaekwangia reichenbachii sp. nov. from diverse environment.</title>
        <authorList>
            <person name="Octaviana S."/>
        </authorList>
    </citation>
    <scope>NUCLEOTIDE SEQUENCE [LARGE SCALE GENOMIC DNA]</scope>
    <source>
        <strain evidence="7 8">PWU20</strain>
    </source>
</reference>
<keyword evidence="5" id="KW-0732">Signal</keyword>
<dbReference type="InterPro" id="IPR036942">
    <property type="entry name" value="Beta-barrel_TonB_sf"/>
</dbReference>
<dbReference type="Gene3D" id="2.40.170.20">
    <property type="entry name" value="TonB-dependent receptor, beta-barrel domain"/>
    <property type="match status" value="1"/>
</dbReference>
<proteinExistence type="predicted"/>
<comment type="subcellular location">
    <subcellularLocation>
        <location evidence="1">Cell outer membrane</location>
    </subcellularLocation>
</comment>
<gene>
    <name evidence="7" type="ORF">KK060_04905</name>
</gene>
<dbReference type="InterPro" id="IPR008969">
    <property type="entry name" value="CarboxyPept-like_regulatory"/>
</dbReference>
<feature type="chain" id="PRO_5046347255" evidence="5">
    <location>
        <begin position="23"/>
        <end position="979"/>
    </location>
</feature>
<keyword evidence="2" id="KW-0472">Membrane</keyword>
<sequence>MKNIYYLSLVVLSLCCSLPALAQKGNAEIKGTVVDSVTQKPVEFANVALTKADNNTPIDGAVCDEKGGFTLRKVAEGNYNLLISFIGFDTRTVNVTVDDRKDINLGTIIISPTPRVLKEVTVEGQKALIEEKVDRTIYNAENDATAKGGDATDVLKRVPMLSVDMDGNVSLRGNQNIQVLINNKPSTIVASSIADALKQIPADQIKTVEVITSPSAKYDAEGSAGIINIVTKKNNLEGLTLNLDAGVGLRGSNLGLNGNYRRKKMGFSLGGWGRANYNVTGEFENEQTTYQMIDGVRTEVSNSIQSADTRNRGLFGNYTFGWDYDINEKNFITSSVRFGVRNNKRKQFDLFTGTYDIDDVLQRYSLSGVQNLDNSNTVDASLTFTHLYEKPQHELSFQGQFSRNNQTSDFINDVFESTVPTLDFKNVNDSYNQEATLQVDYQMPIGTNQMLELGGKDIMRKVYSDFSSFENQDGIYVPRTGMGVSLNNNLNYDQNVMAGYLSYTITTKQGYSFKAGSRYEYTTIDAYTRTEDNIKIPSYGVFVPSVNASKKLKNGNTIKASYNRRIQRPSIRFLNPNAQFQNNLNVTVGNPTLQPEYTNNYEIGYSTFVKGVSLSFTGFVRNTNDAIQSIRDVINKVAEDQDTIRTTYQNIGLENAYGGSVFANIMLGKLTLNGGGDVFYTVLDNNSPLPEYKAKNEGWVVSGRLFGSYNLDKGWAIQFFGFGRGRQVQLQGTQGSFRMYSVGFRKEFNEKRGSIGLAAENFLTPSMKINSETKSLLIDQRSVNTLNNLSFRVNFSYRIGKMGLDNSSRRRKRSINNDDLKDGGGDNMQMGGEGGTGGGQQPRGQGQAPSFGGARNQQPAQRPQTQPADAAQQQDSVKYEPTGTWDFTIDSPQGGSGTIVLKKENDTYTGTIKTNRMPQETVLTNVTVNGNQVSFSYPVNFGGNTSTVTVSYTISKDDIQGTMDIAQFRSFNLTGKRTQ</sequence>